<dbReference type="GO" id="GO:0005524">
    <property type="term" value="F:ATP binding"/>
    <property type="evidence" value="ECO:0007669"/>
    <property type="project" value="UniProtKB-KW"/>
</dbReference>
<sequence>MGRTGSGKSSLLYSVLGFLEYEGAISIDRVDVKTADPDELRSRIITITQELVELDGILRDNLLPYDKTWGETKPGRPDAGQHREAERRDQIIRETLVRLRIWDRLSCKADLDAMLEEVGVLIRREATAVYRKGCRAQAPDW</sequence>
<dbReference type="GO" id="GO:0016020">
    <property type="term" value="C:membrane"/>
    <property type="evidence" value="ECO:0007669"/>
    <property type="project" value="TreeGrafter"/>
</dbReference>
<keyword evidence="2" id="KW-0067">ATP-binding</keyword>
<proteinExistence type="predicted"/>
<dbReference type="InterPro" id="IPR027417">
    <property type="entry name" value="P-loop_NTPase"/>
</dbReference>
<dbReference type="PANTHER" id="PTHR24223">
    <property type="entry name" value="ATP-BINDING CASSETTE SUB-FAMILY C"/>
    <property type="match status" value="1"/>
</dbReference>
<gene>
    <name evidence="4" type="ORF">G3M48_000360</name>
</gene>
<dbReference type="GO" id="GO:0042626">
    <property type="term" value="F:ATPase-coupled transmembrane transporter activity"/>
    <property type="evidence" value="ECO:0007669"/>
    <property type="project" value="TreeGrafter"/>
</dbReference>
<evidence type="ECO:0000313" key="5">
    <source>
        <dbReference type="Proteomes" id="UP001397290"/>
    </source>
</evidence>
<evidence type="ECO:0000256" key="2">
    <source>
        <dbReference type="ARBA" id="ARBA00022840"/>
    </source>
</evidence>
<dbReference type="EMBL" id="JAAHCF010000107">
    <property type="protein sequence ID" value="KAK8148095.1"/>
    <property type="molecule type" value="Genomic_DNA"/>
</dbReference>
<dbReference type="Proteomes" id="UP001397290">
    <property type="component" value="Unassembled WGS sequence"/>
</dbReference>
<dbReference type="InterPro" id="IPR050173">
    <property type="entry name" value="ABC_transporter_C-like"/>
</dbReference>
<name>A0AAW0S1G7_9HYPO</name>
<evidence type="ECO:0000313" key="4">
    <source>
        <dbReference type="EMBL" id="KAK8148095.1"/>
    </source>
</evidence>
<reference evidence="4 5" key="1">
    <citation type="submission" date="2020-02" db="EMBL/GenBank/DDBJ databases">
        <title>Comparative genomics of the hypocrealean fungal genus Beauvera.</title>
        <authorList>
            <person name="Showalter D.N."/>
            <person name="Bushley K.E."/>
            <person name="Rehner S.A."/>
        </authorList>
    </citation>
    <scope>NUCLEOTIDE SEQUENCE [LARGE SCALE GENOMIC DNA]</scope>
    <source>
        <strain evidence="4 5">ARSEF4384</strain>
    </source>
</reference>
<dbReference type="Pfam" id="PF00005">
    <property type="entry name" value="ABC_tran"/>
    <property type="match status" value="1"/>
</dbReference>
<accession>A0AAW0S1G7</accession>
<keyword evidence="5" id="KW-1185">Reference proteome</keyword>
<dbReference type="AlphaFoldDB" id="A0AAW0S1G7"/>
<dbReference type="SUPFAM" id="SSF52540">
    <property type="entry name" value="P-loop containing nucleoside triphosphate hydrolases"/>
    <property type="match status" value="1"/>
</dbReference>
<evidence type="ECO:0000256" key="1">
    <source>
        <dbReference type="ARBA" id="ARBA00022741"/>
    </source>
</evidence>
<dbReference type="GO" id="GO:0016887">
    <property type="term" value="F:ATP hydrolysis activity"/>
    <property type="evidence" value="ECO:0007669"/>
    <property type="project" value="InterPro"/>
</dbReference>
<comment type="caution">
    <text evidence="4">The sequence shown here is derived from an EMBL/GenBank/DDBJ whole genome shotgun (WGS) entry which is preliminary data.</text>
</comment>
<evidence type="ECO:0000259" key="3">
    <source>
        <dbReference type="Pfam" id="PF00005"/>
    </source>
</evidence>
<dbReference type="Gene3D" id="3.40.50.300">
    <property type="entry name" value="P-loop containing nucleotide triphosphate hydrolases"/>
    <property type="match status" value="1"/>
</dbReference>
<keyword evidence="1" id="KW-0547">Nucleotide-binding</keyword>
<feature type="domain" description="ABC transporter" evidence="3">
    <location>
        <begin position="1"/>
        <end position="95"/>
    </location>
</feature>
<organism evidence="4 5">
    <name type="scientific">Beauveria asiatica</name>
    <dbReference type="NCBI Taxonomy" id="1069075"/>
    <lineage>
        <taxon>Eukaryota</taxon>
        <taxon>Fungi</taxon>
        <taxon>Dikarya</taxon>
        <taxon>Ascomycota</taxon>
        <taxon>Pezizomycotina</taxon>
        <taxon>Sordariomycetes</taxon>
        <taxon>Hypocreomycetidae</taxon>
        <taxon>Hypocreales</taxon>
        <taxon>Cordycipitaceae</taxon>
        <taxon>Beauveria</taxon>
    </lineage>
</organism>
<protein>
    <recommendedName>
        <fullName evidence="3">ABC transporter domain-containing protein</fullName>
    </recommendedName>
</protein>
<dbReference type="InterPro" id="IPR003439">
    <property type="entry name" value="ABC_transporter-like_ATP-bd"/>
</dbReference>